<keyword evidence="1" id="KW-1133">Transmembrane helix</keyword>
<accession>A0A0E0LZN9</accession>
<sequence length="137" mass="15006">MSISRNNIDAEIDAAFAAGAMPPEWRPRLLASGMNNNDVNVTATAIADTHRILQDTWWSNENVVFEAAGVLGTLFIFASAIIFRKTTGLTLTLFIWGLLPLAAAFLLVVLDGCERGRARLIRDVARKVLENFPLPPV</sequence>
<reference evidence="2" key="2">
    <citation type="submission" date="2018-05" db="EMBL/GenBank/DDBJ databases">
        <title>OpunRS2 (Oryza punctata Reference Sequence Version 2).</title>
        <authorList>
            <person name="Zhang J."/>
            <person name="Kudrna D."/>
            <person name="Lee S."/>
            <person name="Talag J."/>
            <person name="Welchert J."/>
            <person name="Wing R.A."/>
        </authorList>
    </citation>
    <scope>NUCLEOTIDE SEQUENCE [LARGE SCALE GENOMIC DNA]</scope>
</reference>
<keyword evidence="1" id="KW-0472">Membrane</keyword>
<dbReference type="Gramene" id="OPUNC09G04510.1">
    <property type="protein sequence ID" value="OPUNC09G04510.1"/>
    <property type="gene ID" value="OPUNC09G04510"/>
</dbReference>
<name>A0A0E0LZN9_ORYPU</name>
<proteinExistence type="predicted"/>
<dbReference type="EnsemblPlants" id="OPUNC09G04510.1">
    <property type="protein sequence ID" value="OPUNC09G04510.1"/>
    <property type="gene ID" value="OPUNC09G04510"/>
</dbReference>
<evidence type="ECO:0000313" key="3">
    <source>
        <dbReference type="Proteomes" id="UP000026962"/>
    </source>
</evidence>
<dbReference type="Proteomes" id="UP000026962">
    <property type="component" value="Chromosome 9"/>
</dbReference>
<evidence type="ECO:0000256" key="1">
    <source>
        <dbReference type="SAM" id="Phobius"/>
    </source>
</evidence>
<keyword evidence="1" id="KW-0812">Transmembrane</keyword>
<reference evidence="2" key="1">
    <citation type="submission" date="2015-04" db="UniProtKB">
        <authorList>
            <consortium name="EnsemblPlants"/>
        </authorList>
    </citation>
    <scope>IDENTIFICATION</scope>
</reference>
<keyword evidence="3" id="KW-1185">Reference proteome</keyword>
<dbReference type="HOGENOM" id="CLU_115601_0_0_1"/>
<protein>
    <submittedName>
        <fullName evidence="2">Uncharacterized protein</fullName>
    </submittedName>
</protein>
<evidence type="ECO:0000313" key="2">
    <source>
        <dbReference type="EnsemblPlants" id="OPUNC09G04510.1"/>
    </source>
</evidence>
<dbReference type="AlphaFoldDB" id="A0A0E0LZN9"/>
<feature type="transmembrane region" description="Helical" evidence="1">
    <location>
        <begin position="63"/>
        <end position="83"/>
    </location>
</feature>
<feature type="transmembrane region" description="Helical" evidence="1">
    <location>
        <begin position="89"/>
        <end position="110"/>
    </location>
</feature>
<organism evidence="2">
    <name type="scientific">Oryza punctata</name>
    <name type="common">Red rice</name>
    <dbReference type="NCBI Taxonomy" id="4537"/>
    <lineage>
        <taxon>Eukaryota</taxon>
        <taxon>Viridiplantae</taxon>
        <taxon>Streptophyta</taxon>
        <taxon>Embryophyta</taxon>
        <taxon>Tracheophyta</taxon>
        <taxon>Spermatophyta</taxon>
        <taxon>Magnoliopsida</taxon>
        <taxon>Liliopsida</taxon>
        <taxon>Poales</taxon>
        <taxon>Poaceae</taxon>
        <taxon>BOP clade</taxon>
        <taxon>Oryzoideae</taxon>
        <taxon>Oryzeae</taxon>
        <taxon>Oryzinae</taxon>
        <taxon>Oryza</taxon>
    </lineage>
</organism>
<dbReference type="OMA" id="DGCERGR"/>